<evidence type="ECO:0000256" key="1">
    <source>
        <dbReference type="ARBA" id="ARBA00004273"/>
    </source>
</evidence>
<evidence type="ECO:0000256" key="5">
    <source>
        <dbReference type="ARBA" id="ARBA00023136"/>
    </source>
</evidence>
<evidence type="ECO:0000256" key="6">
    <source>
        <dbReference type="SAM" id="Phobius"/>
    </source>
</evidence>
<dbReference type="GO" id="GO:0006123">
    <property type="term" value="P:mitochondrial electron transport, cytochrome c to oxygen"/>
    <property type="evidence" value="ECO:0007669"/>
    <property type="project" value="InterPro"/>
</dbReference>
<keyword evidence="3" id="KW-0999">Mitochondrion inner membrane</keyword>
<dbReference type="GO" id="GO:0002082">
    <property type="term" value="P:regulation of oxidative phosphorylation"/>
    <property type="evidence" value="ECO:0007669"/>
    <property type="project" value="TreeGrafter"/>
</dbReference>
<evidence type="ECO:0000256" key="4">
    <source>
        <dbReference type="ARBA" id="ARBA00023128"/>
    </source>
</evidence>
<keyword evidence="4" id="KW-0496">Mitochondrion</keyword>
<dbReference type="KEGG" id="osn:115213388"/>
<dbReference type="GO" id="GO:0005743">
    <property type="term" value="C:mitochondrial inner membrane"/>
    <property type="evidence" value="ECO:0007669"/>
    <property type="project" value="UniProtKB-SubCell"/>
</dbReference>
<keyword evidence="6" id="KW-1133">Transmembrane helix</keyword>
<keyword evidence="7" id="KW-1185">Reference proteome</keyword>
<dbReference type="InterPro" id="IPR036539">
    <property type="entry name" value="Cyt_c_oxidase_su7a_sf"/>
</dbReference>
<dbReference type="PANTHER" id="PTHR10510:SF11">
    <property type="entry name" value="CYTOCHROME C OXIDASE SUBUNIT 7A, MITOCHONDRIAL"/>
    <property type="match status" value="1"/>
</dbReference>
<dbReference type="InterPro" id="IPR003177">
    <property type="entry name" value="Cytc_oxidase_su7a_met"/>
</dbReference>
<name>A0A6P7SJU6_9MOLL</name>
<dbReference type="PANTHER" id="PTHR10510">
    <property type="entry name" value="CYTOCHROME C OXIDASE POLYPEPTIDE 7A"/>
    <property type="match status" value="1"/>
</dbReference>
<feature type="transmembrane region" description="Helical" evidence="6">
    <location>
        <begin position="101"/>
        <end position="121"/>
    </location>
</feature>
<gene>
    <name evidence="8" type="primary">LOC115213388</name>
</gene>
<dbReference type="RefSeq" id="XP_029638196.1">
    <property type="nucleotide sequence ID" value="XM_029782336.2"/>
</dbReference>
<dbReference type="Gene3D" id="4.10.91.10">
    <property type="entry name" value="Cytochrome c oxidase, subunit VIIa"/>
    <property type="match status" value="1"/>
</dbReference>
<comment type="subcellular location">
    <subcellularLocation>
        <location evidence="1">Mitochondrion inner membrane</location>
    </subcellularLocation>
</comment>
<evidence type="ECO:0000256" key="2">
    <source>
        <dbReference type="ARBA" id="ARBA00009331"/>
    </source>
</evidence>
<proteinExistence type="inferred from homology"/>
<dbReference type="AlphaFoldDB" id="A0A6P7SJU6"/>
<sequence>MFYKFNSLRGKIAPSSQEAAYSPQGLNRLKKFDSTLTFESKSVITTRVVPEPVTEAAYSGPALGLVPKTSTYKGVMELQRLFLKEDGLLVWQKRGIRDRSMYIFSIGLCVAGLALCGKTLFTMSFPRKID</sequence>
<dbReference type="GO" id="GO:0097250">
    <property type="term" value="P:mitochondrial respirasome assembly"/>
    <property type="evidence" value="ECO:0007669"/>
    <property type="project" value="TreeGrafter"/>
</dbReference>
<protein>
    <submittedName>
        <fullName evidence="8">Cytochrome c oxidase subunit 7A-related protein, mitochondrial</fullName>
    </submittedName>
</protein>
<evidence type="ECO:0000256" key="3">
    <source>
        <dbReference type="ARBA" id="ARBA00022792"/>
    </source>
</evidence>
<dbReference type="SUPFAM" id="SSF81419">
    <property type="entry name" value="Mitochondrial cytochrome c oxidase subunit VIIa"/>
    <property type="match status" value="1"/>
</dbReference>
<reference evidence="8" key="1">
    <citation type="submission" date="2025-08" db="UniProtKB">
        <authorList>
            <consortium name="RefSeq"/>
        </authorList>
    </citation>
    <scope>IDENTIFICATION</scope>
</reference>
<keyword evidence="5 6" id="KW-0472">Membrane</keyword>
<organism evidence="7 8">
    <name type="scientific">Octopus sinensis</name>
    <name type="common">East Asian common octopus</name>
    <dbReference type="NCBI Taxonomy" id="2607531"/>
    <lineage>
        <taxon>Eukaryota</taxon>
        <taxon>Metazoa</taxon>
        <taxon>Spiralia</taxon>
        <taxon>Lophotrochozoa</taxon>
        <taxon>Mollusca</taxon>
        <taxon>Cephalopoda</taxon>
        <taxon>Coleoidea</taxon>
        <taxon>Octopodiformes</taxon>
        <taxon>Octopoda</taxon>
        <taxon>Incirrata</taxon>
        <taxon>Octopodidae</taxon>
        <taxon>Octopus</taxon>
    </lineage>
</organism>
<evidence type="ECO:0000313" key="7">
    <source>
        <dbReference type="Proteomes" id="UP000515154"/>
    </source>
</evidence>
<keyword evidence="6" id="KW-0812">Transmembrane</keyword>
<dbReference type="Proteomes" id="UP000515154">
    <property type="component" value="Linkage group LG6"/>
</dbReference>
<comment type="similarity">
    <text evidence="2">Belongs to the cytochrome c oxidase VIIa family.</text>
</comment>
<dbReference type="GO" id="GO:0045277">
    <property type="term" value="C:respiratory chain complex IV"/>
    <property type="evidence" value="ECO:0007669"/>
    <property type="project" value="InterPro"/>
</dbReference>
<evidence type="ECO:0000313" key="8">
    <source>
        <dbReference type="RefSeq" id="XP_029638196.1"/>
    </source>
</evidence>
<accession>A0A6P7SJU6</accession>